<dbReference type="Pfam" id="PF03466">
    <property type="entry name" value="LysR_substrate"/>
    <property type="match status" value="1"/>
</dbReference>
<dbReference type="CDD" id="cd08434">
    <property type="entry name" value="PBP2_GltC_like"/>
    <property type="match status" value="1"/>
</dbReference>
<dbReference type="SUPFAM" id="SSF46785">
    <property type="entry name" value="Winged helix' DNA-binding domain"/>
    <property type="match status" value="1"/>
</dbReference>
<keyword evidence="2" id="KW-0805">Transcription regulation</keyword>
<keyword evidence="7" id="KW-1185">Reference proteome</keyword>
<dbReference type="EMBL" id="LELK01000001">
    <property type="protein sequence ID" value="KMM38403.1"/>
    <property type="molecule type" value="Genomic_DNA"/>
</dbReference>
<evidence type="ECO:0000256" key="1">
    <source>
        <dbReference type="ARBA" id="ARBA00009437"/>
    </source>
</evidence>
<feature type="domain" description="HTH lysR-type" evidence="5">
    <location>
        <begin position="1"/>
        <end position="58"/>
    </location>
</feature>
<dbReference type="PANTHER" id="PTHR30346">
    <property type="entry name" value="TRANSCRIPTIONAL DUAL REGULATOR HCAR-RELATED"/>
    <property type="match status" value="1"/>
</dbReference>
<dbReference type="AlphaFoldDB" id="A0A0J6CZ65"/>
<dbReference type="InterPro" id="IPR000847">
    <property type="entry name" value="LysR_HTH_N"/>
</dbReference>
<evidence type="ECO:0000313" key="7">
    <source>
        <dbReference type="Proteomes" id="UP000035996"/>
    </source>
</evidence>
<dbReference type="GO" id="GO:0032993">
    <property type="term" value="C:protein-DNA complex"/>
    <property type="evidence" value="ECO:0007669"/>
    <property type="project" value="TreeGrafter"/>
</dbReference>
<dbReference type="InterPro" id="IPR036390">
    <property type="entry name" value="WH_DNA-bd_sf"/>
</dbReference>
<organism evidence="6 7">
    <name type="scientific">Guptibacillus hwajinpoensis</name>
    <dbReference type="NCBI Taxonomy" id="208199"/>
    <lineage>
        <taxon>Bacteria</taxon>
        <taxon>Bacillati</taxon>
        <taxon>Bacillota</taxon>
        <taxon>Bacilli</taxon>
        <taxon>Bacillales</taxon>
        <taxon>Guptibacillaceae</taxon>
        <taxon>Guptibacillus</taxon>
    </lineage>
</organism>
<sequence>MELRQLYYFMEVAKREHVTAAATSLHVAQSAVSRQIANLESELGVQLFIREGRNVKLTQVGHIFMDHAETAISEIERARQAVYEFLNPDTGTIRIGFPNSLAAKTLPTVISAFRKEHPSVGFQLRQGSVQDLTDAVSKGEIDIAFVSPVPKDRTDVDGHIFFTEKLLALLPISHPLADYPMLRLGQLKNEPFVLFRSGYALHQLVTSACQQVGFKPRIAFEGEDIDTIKGLVAAGLGVSLLPEITLSEQLPGETVKIELSEPNVTRTVGVIIPKGRELAPSERKFFEFLTHFYEVLNRFGQ</sequence>
<dbReference type="Gene3D" id="1.10.10.10">
    <property type="entry name" value="Winged helix-like DNA-binding domain superfamily/Winged helix DNA-binding domain"/>
    <property type="match status" value="1"/>
</dbReference>
<gene>
    <name evidence="6" type="ORF">AB986_03620</name>
</gene>
<name>A0A0J6CZ65_9BACL</name>
<accession>A0A0J6CZ65</accession>
<evidence type="ECO:0000256" key="4">
    <source>
        <dbReference type="ARBA" id="ARBA00023163"/>
    </source>
</evidence>
<dbReference type="PANTHER" id="PTHR30346:SF28">
    <property type="entry name" value="HTH-TYPE TRANSCRIPTIONAL REGULATOR CYNR"/>
    <property type="match status" value="1"/>
</dbReference>
<keyword evidence="4" id="KW-0804">Transcription</keyword>
<dbReference type="InterPro" id="IPR036388">
    <property type="entry name" value="WH-like_DNA-bd_sf"/>
</dbReference>
<dbReference type="FunFam" id="1.10.10.10:FF:000001">
    <property type="entry name" value="LysR family transcriptional regulator"/>
    <property type="match status" value="1"/>
</dbReference>
<dbReference type="PATRIC" id="fig|157733.3.peg.2942"/>
<dbReference type="PROSITE" id="PS50931">
    <property type="entry name" value="HTH_LYSR"/>
    <property type="match status" value="1"/>
</dbReference>
<dbReference type="Pfam" id="PF00126">
    <property type="entry name" value="HTH_1"/>
    <property type="match status" value="1"/>
</dbReference>
<dbReference type="SUPFAM" id="SSF53850">
    <property type="entry name" value="Periplasmic binding protein-like II"/>
    <property type="match status" value="1"/>
</dbReference>
<dbReference type="RefSeq" id="WP_048309515.1">
    <property type="nucleotide sequence ID" value="NZ_CP119526.1"/>
</dbReference>
<comment type="caution">
    <text evidence="6">The sequence shown here is derived from an EMBL/GenBank/DDBJ whole genome shotgun (WGS) entry which is preliminary data.</text>
</comment>
<reference evidence="6" key="1">
    <citation type="submission" date="2015-06" db="EMBL/GenBank/DDBJ databases">
        <authorList>
            <person name="Liu B."/>
            <person name="Wang J."/>
            <person name="Zhu Y."/>
            <person name="Liu G."/>
            <person name="Chen Q."/>
            <person name="Zheng C."/>
            <person name="Che J."/>
            <person name="Ge C."/>
            <person name="Shi H."/>
            <person name="Pan Z."/>
            <person name="Liu X."/>
        </authorList>
    </citation>
    <scope>NUCLEOTIDE SEQUENCE [LARGE SCALE GENOMIC DNA]</scope>
    <source>
        <strain evidence="6">DSM 16346</strain>
    </source>
</reference>
<proteinExistence type="inferred from homology"/>
<dbReference type="OrthoDB" id="9803735at2"/>
<dbReference type="GO" id="GO:0003700">
    <property type="term" value="F:DNA-binding transcription factor activity"/>
    <property type="evidence" value="ECO:0007669"/>
    <property type="project" value="InterPro"/>
</dbReference>
<dbReference type="Gene3D" id="3.40.190.290">
    <property type="match status" value="1"/>
</dbReference>
<dbReference type="PRINTS" id="PR00039">
    <property type="entry name" value="HTHLYSR"/>
</dbReference>
<evidence type="ECO:0000256" key="3">
    <source>
        <dbReference type="ARBA" id="ARBA00023125"/>
    </source>
</evidence>
<dbReference type="STRING" id="157733.AB986_03620"/>
<dbReference type="Proteomes" id="UP000035996">
    <property type="component" value="Unassembled WGS sequence"/>
</dbReference>
<dbReference type="GO" id="GO:0003677">
    <property type="term" value="F:DNA binding"/>
    <property type="evidence" value="ECO:0007669"/>
    <property type="project" value="UniProtKB-KW"/>
</dbReference>
<keyword evidence="3" id="KW-0238">DNA-binding</keyword>
<comment type="similarity">
    <text evidence="1">Belongs to the LysR transcriptional regulatory family.</text>
</comment>
<protein>
    <submittedName>
        <fullName evidence="6">LysR family transcriptional regulator</fullName>
    </submittedName>
</protein>
<evidence type="ECO:0000256" key="2">
    <source>
        <dbReference type="ARBA" id="ARBA00023015"/>
    </source>
</evidence>
<evidence type="ECO:0000259" key="5">
    <source>
        <dbReference type="PROSITE" id="PS50931"/>
    </source>
</evidence>
<dbReference type="InterPro" id="IPR005119">
    <property type="entry name" value="LysR_subst-bd"/>
</dbReference>
<evidence type="ECO:0000313" key="6">
    <source>
        <dbReference type="EMBL" id="KMM38403.1"/>
    </source>
</evidence>